<evidence type="ECO:0000313" key="1">
    <source>
        <dbReference type="EMBL" id="POM60731.1"/>
    </source>
</evidence>
<proteinExistence type="predicted"/>
<reference evidence="1 2" key="1">
    <citation type="journal article" date="2017" name="Genome Biol. Evol.">
        <title>Phytophthora megakarya and P. palmivora, closely related causal agents of cacao black pod rot, underwent increases in genome sizes and gene numbers by different mechanisms.</title>
        <authorList>
            <person name="Ali S.S."/>
            <person name="Shao J."/>
            <person name="Lary D.J."/>
            <person name="Kronmiller B."/>
            <person name="Shen D."/>
            <person name="Strem M.D."/>
            <person name="Amoako-Attah I."/>
            <person name="Akrofi A.Y."/>
            <person name="Begoude B.A."/>
            <person name="Ten Hoopen G.M."/>
            <person name="Coulibaly K."/>
            <person name="Kebe B.I."/>
            <person name="Melnick R.L."/>
            <person name="Guiltinan M.J."/>
            <person name="Tyler B.M."/>
            <person name="Meinhardt L.W."/>
            <person name="Bailey B.A."/>
        </authorList>
    </citation>
    <scope>NUCLEOTIDE SEQUENCE [LARGE SCALE GENOMIC DNA]</scope>
    <source>
        <strain evidence="2">sbr112.9</strain>
    </source>
</reference>
<dbReference type="AlphaFoldDB" id="A0A2P4X5A4"/>
<dbReference type="OrthoDB" id="129048at2759"/>
<name>A0A2P4X5A4_9STRA</name>
<dbReference type="Proteomes" id="UP000237271">
    <property type="component" value="Unassembled WGS sequence"/>
</dbReference>
<dbReference type="EMBL" id="NCKW01016834">
    <property type="protein sequence ID" value="POM60731.1"/>
    <property type="molecule type" value="Genomic_DNA"/>
</dbReference>
<comment type="caution">
    <text evidence="1">The sequence shown here is derived from an EMBL/GenBank/DDBJ whole genome shotgun (WGS) entry which is preliminary data.</text>
</comment>
<gene>
    <name evidence="1" type="ORF">PHPALM_30372</name>
</gene>
<organism evidence="1 2">
    <name type="scientific">Phytophthora palmivora</name>
    <dbReference type="NCBI Taxonomy" id="4796"/>
    <lineage>
        <taxon>Eukaryota</taxon>
        <taxon>Sar</taxon>
        <taxon>Stramenopiles</taxon>
        <taxon>Oomycota</taxon>
        <taxon>Peronosporomycetes</taxon>
        <taxon>Peronosporales</taxon>
        <taxon>Peronosporaceae</taxon>
        <taxon>Phytophthora</taxon>
    </lineage>
</organism>
<evidence type="ECO:0000313" key="2">
    <source>
        <dbReference type="Proteomes" id="UP000237271"/>
    </source>
</evidence>
<sequence>MPSETIEKAIRRLRDLDDCTKMTRNHLIRHVVICIPVAAPFFTHMAAISRRAPRVGYVQVTKCVKEDIRWFELILKIGRLNTIPLTGFTRRHEPGISIYMDPCNQEELKLIHTFTLTGGNEFCIDVRELMRAVFPAIAWGSLEQFT</sequence>
<keyword evidence="2" id="KW-1185">Reference proteome</keyword>
<protein>
    <submittedName>
        <fullName evidence="1">Uncharacterized protein</fullName>
    </submittedName>
</protein>
<accession>A0A2P4X5A4</accession>